<gene>
    <name evidence="6" type="ORF">BDN71DRAFT_1441721</name>
</gene>
<dbReference type="GO" id="GO:0004180">
    <property type="term" value="F:carboxypeptidase activity"/>
    <property type="evidence" value="ECO:0007669"/>
    <property type="project" value="TreeGrafter"/>
</dbReference>
<dbReference type="OrthoDB" id="3060762at2759"/>
<dbReference type="GO" id="GO:0000328">
    <property type="term" value="C:fungal-type vacuole lumen"/>
    <property type="evidence" value="ECO:0007669"/>
    <property type="project" value="TreeGrafter"/>
</dbReference>
<organism evidence="6 7">
    <name type="scientific">Pleurotus eryngii</name>
    <name type="common">Boletus of the steppes</name>
    <dbReference type="NCBI Taxonomy" id="5323"/>
    <lineage>
        <taxon>Eukaryota</taxon>
        <taxon>Fungi</taxon>
        <taxon>Dikarya</taxon>
        <taxon>Basidiomycota</taxon>
        <taxon>Agaricomycotina</taxon>
        <taxon>Agaricomycetes</taxon>
        <taxon>Agaricomycetidae</taxon>
        <taxon>Agaricales</taxon>
        <taxon>Pleurotineae</taxon>
        <taxon>Pleurotaceae</taxon>
        <taxon>Pleurotus</taxon>
    </lineage>
</organism>
<keyword evidence="4" id="KW-0378">Hydrolase</keyword>
<dbReference type="AlphaFoldDB" id="A0A9P6A469"/>
<protein>
    <recommendedName>
        <fullName evidence="8">Peptidase M20 dimerisation domain-containing protein</fullName>
    </recommendedName>
</protein>
<dbReference type="PANTHER" id="PTHR45962:SF1">
    <property type="entry name" value="N-FATTY-ACYL-AMINO ACID SYNTHASE_HYDROLASE PM20D1"/>
    <property type="match status" value="1"/>
</dbReference>
<keyword evidence="3" id="KW-0479">Metal-binding</keyword>
<evidence type="ECO:0000313" key="7">
    <source>
        <dbReference type="Proteomes" id="UP000807025"/>
    </source>
</evidence>
<name>A0A9P6A469_PLEER</name>
<keyword evidence="5" id="KW-0862">Zinc</keyword>
<evidence type="ECO:0000256" key="2">
    <source>
        <dbReference type="ARBA" id="ARBA00022670"/>
    </source>
</evidence>
<evidence type="ECO:0000313" key="6">
    <source>
        <dbReference type="EMBL" id="KAF9499578.1"/>
    </source>
</evidence>
<keyword evidence="7" id="KW-1185">Reference proteome</keyword>
<dbReference type="GO" id="GO:0051603">
    <property type="term" value="P:proteolysis involved in protein catabolic process"/>
    <property type="evidence" value="ECO:0007669"/>
    <property type="project" value="TreeGrafter"/>
</dbReference>
<evidence type="ECO:0000256" key="3">
    <source>
        <dbReference type="ARBA" id="ARBA00022723"/>
    </source>
</evidence>
<dbReference type="EMBL" id="MU154531">
    <property type="protein sequence ID" value="KAF9499578.1"/>
    <property type="molecule type" value="Genomic_DNA"/>
</dbReference>
<comment type="caution">
    <text evidence="6">The sequence shown here is derived from an EMBL/GenBank/DDBJ whole genome shotgun (WGS) entry which is preliminary data.</text>
</comment>
<reference evidence="6" key="1">
    <citation type="submission" date="2020-11" db="EMBL/GenBank/DDBJ databases">
        <authorList>
            <consortium name="DOE Joint Genome Institute"/>
            <person name="Ahrendt S."/>
            <person name="Riley R."/>
            <person name="Andreopoulos W."/>
            <person name="Labutti K."/>
            <person name="Pangilinan J."/>
            <person name="Ruiz-Duenas F.J."/>
            <person name="Barrasa J.M."/>
            <person name="Sanchez-Garcia M."/>
            <person name="Camarero S."/>
            <person name="Miyauchi S."/>
            <person name="Serrano A."/>
            <person name="Linde D."/>
            <person name="Babiker R."/>
            <person name="Drula E."/>
            <person name="Ayuso-Fernandez I."/>
            <person name="Pacheco R."/>
            <person name="Padilla G."/>
            <person name="Ferreira P."/>
            <person name="Barriuso J."/>
            <person name="Kellner H."/>
            <person name="Castanera R."/>
            <person name="Alfaro M."/>
            <person name="Ramirez L."/>
            <person name="Pisabarro A.G."/>
            <person name="Kuo A."/>
            <person name="Tritt A."/>
            <person name="Lipzen A."/>
            <person name="He G."/>
            <person name="Yan M."/>
            <person name="Ng V."/>
            <person name="Cullen D."/>
            <person name="Martin F."/>
            <person name="Rosso M.-N."/>
            <person name="Henrissat B."/>
            <person name="Hibbett D."/>
            <person name="Martinez A.T."/>
            <person name="Grigoriev I.V."/>
        </authorList>
    </citation>
    <scope>NUCLEOTIDE SEQUENCE</scope>
    <source>
        <strain evidence="6">ATCC 90797</strain>
    </source>
</reference>
<evidence type="ECO:0000256" key="1">
    <source>
        <dbReference type="ARBA" id="ARBA00006247"/>
    </source>
</evidence>
<comment type="similarity">
    <text evidence="1">Belongs to the peptidase M20A family.</text>
</comment>
<dbReference type="GO" id="GO:0046872">
    <property type="term" value="F:metal ion binding"/>
    <property type="evidence" value="ECO:0007669"/>
    <property type="project" value="UniProtKB-KW"/>
</dbReference>
<dbReference type="Proteomes" id="UP000807025">
    <property type="component" value="Unassembled WGS sequence"/>
</dbReference>
<evidence type="ECO:0000256" key="5">
    <source>
        <dbReference type="ARBA" id="ARBA00022833"/>
    </source>
</evidence>
<evidence type="ECO:0008006" key="8">
    <source>
        <dbReference type="Google" id="ProtNLM"/>
    </source>
</evidence>
<sequence>MHMSLIGTTQAITLTQGGVKSNAIPEQAWAVINHRIATERCVSDSMHPIANTDLRSNFYSHSSVAATVQHDTQLLKSLGNKFNLTYTSFGAEMSEKDARSSGTLTLSEAWGTALEPASITPTGRDAAPYALLAGTIKATFNLPPIPPGRQHRYEAGYNDWEHGCGHPTSPYPLPLGDDFSLRHGRLVRHEILLEAF</sequence>
<keyword evidence="2" id="KW-0645">Protease</keyword>
<evidence type="ECO:0000256" key="4">
    <source>
        <dbReference type="ARBA" id="ARBA00022801"/>
    </source>
</evidence>
<proteinExistence type="inferred from homology"/>
<accession>A0A9P6A469</accession>
<dbReference type="InterPro" id="IPR047177">
    <property type="entry name" value="Pept_M20A"/>
</dbReference>
<dbReference type="PANTHER" id="PTHR45962">
    <property type="entry name" value="N-FATTY-ACYL-AMINO ACID SYNTHASE/HYDROLASE PM20D1"/>
    <property type="match status" value="1"/>
</dbReference>